<reference evidence="4 5" key="1">
    <citation type="submission" date="2019-01" db="EMBL/GenBank/DDBJ databases">
        <title>Lacibacter sp. strain TTM-7.</title>
        <authorList>
            <person name="Chen W.-M."/>
        </authorList>
    </citation>
    <scope>NUCLEOTIDE SEQUENCE [LARGE SCALE GENOMIC DNA]</scope>
    <source>
        <strain evidence="4 5">TTM-7</strain>
    </source>
</reference>
<dbReference type="Gene3D" id="1.50.10.10">
    <property type="match status" value="1"/>
</dbReference>
<dbReference type="AlphaFoldDB" id="A0A4V1M724"/>
<keyword evidence="4" id="KW-0378">Hydrolase</keyword>
<evidence type="ECO:0000259" key="3">
    <source>
        <dbReference type="Pfam" id="PF22124"/>
    </source>
</evidence>
<dbReference type="InterPro" id="IPR049053">
    <property type="entry name" value="AFCA-like_C"/>
</dbReference>
<dbReference type="OrthoDB" id="9768507at2"/>
<dbReference type="PANTHER" id="PTHR31084">
    <property type="entry name" value="ALPHA-L-FUCOSIDASE 2"/>
    <property type="match status" value="1"/>
</dbReference>
<proteinExistence type="predicted"/>
<dbReference type="InterPro" id="IPR012341">
    <property type="entry name" value="6hp_glycosidase-like_sf"/>
</dbReference>
<comment type="caution">
    <text evidence="4">The sequence shown here is derived from an EMBL/GenBank/DDBJ whole genome shotgun (WGS) entry which is preliminary data.</text>
</comment>
<accession>A0A4V1M724</accession>
<dbReference type="InterPro" id="IPR054363">
    <property type="entry name" value="GH95_cat"/>
</dbReference>
<gene>
    <name evidence="4" type="ORF">ESA94_19735</name>
</gene>
<dbReference type="Pfam" id="PF21307">
    <property type="entry name" value="Glyco_hydro_95_C"/>
    <property type="match status" value="1"/>
</dbReference>
<dbReference type="PIRSF" id="PIRSF007663">
    <property type="entry name" value="UCP007663"/>
    <property type="match status" value="1"/>
</dbReference>
<dbReference type="SUPFAM" id="SSF48208">
    <property type="entry name" value="Six-hairpin glycosidases"/>
    <property type="match status" value="1"/>
</dbReference>
<evidence type="ECO:0000313" key="4">
    <source>
        <dbReference type="EMBL" id="RXK57869.1"/>
    </source>
</evidence>
<dbReference type="InterPro" id="IPR027414">
    <property type="entry name" value="GH95_N_dom"/>
</dbReference>
<evidence type="ECO:0000259" key="1">
    <source>
        <dbReference type="Pfam" id="PF14498"/>
    </source>
</evidence>
<protein>
    <submittedName>
        <fullName evidence="4">Glycoside hydrolase family 95 protein</fullName>
    </submittedName>
</protein>
<dbReference type="GO" id="GO:0005975">
    <property type="term" value="P:carbohydrate metabolic process"/>
    <property type="evidence" value="ECO:0007669"/>
    <property type="project" value="InterPro"/>
</dbReference>
<dbReference type="GO" id="GO:0004560">
    <property type="term" value="F:alpha-L-fucosidase activity"/>
    <property type="evidence" value="ECO:0007669"/>
    <property type="project" value="InterPro"/>
</dbReference>
<dbReference type="Pfam" id="PF14498">
    <property type="entry name" value="Glyco_hyd_65N_2"/>
    <property type="match status" value="1"/>
</dbReference>
<organism evidence="4 5">
    <name type="scientific">Lacibacter luteus</name>
    <dbReference type="NCBI Taxonomy" id="2508719"/>
    <lineage>
        <taxon>Bacteria</taxon>
        <taxon>Pseudomonadati</taxon>
        <taxon>Bacteroidota</taxon>
        <taxon>Chitinophagia</taxon>
        <taxon>Chitinophagales</taxon>
        <taxon>Chitinophagaceae</taxon>
        <taxon>Lacibacter</taxon>
    </lineage>
</organism>
<dbReference type="InterPro" id="IPR016518">
    <property type="entry name" value="Alpha-L-fucosidase"/>
</dbReference>
<sequence>MIASVVFLFSVVVSTAQRNDVTLRFNAPATHFTESLPLGNGRLGAMMFGDIKKERIALNEISLWSGGPQDADDETAFQYLKPIQDHLLAGNNKAAQDILQQHFISKGKGSGHGRGANEKYGAYQTMGDLFISWKDSNAVVTNYNRVLDLEKAIATTTFTRNAATYTEEIFTDFVNDITWVRLSTTKKGSINVVLSLYRKENAQIKTKKNTIAMMGQLPSGTDKGMEFVTVAQPSVKDGTIKQEGNELVIENATECLIRISSVTNYDNKTGSLTTEDIIERAFQYIEKSKQTSYAAAQQKSTAAFQQLFNRCRWTMPDTKKIAALTTNQRLINYNKGEEDLQLPVLYFNFGRYLLISSSRPGLLPANLQGLWAVEYQTPWNGDYHLNINIQMNYWPAELTNLSSLAEPMHRFTSSLVNNGTKTAKAYYNANGWVAHVISNPWFFTSPGEGAAWGSTLTGGAWLCEHIWEHYRFTKDTAFLKKYYQVLKGAAQFLQSILIKEPTHGWLVTAPSNSPEHAYKMPNGFVGNTCMGPTMDMQICRELFNACITASTVLKTDAQWRNELTTTVKQLAPNQIGAKGDLNEWVNDWEDGEPHHRHVSHLYGLHPYDEISVNKTPSLAEAAKQTLLQRGDAGTGWSMAWKLNFWARLHDGEHALQMFKQLVKPVVSGDGIKMSGGGTYPNLFCAHPPFQIDGNFGATAGLAEMLLQSNEEEIELLPALPAGWHTGSVKGLCARNGFNISIDWKNGKLVNCWVLANNNADCTLLYAGKKIKLKTVKGKTYRFAWSDFK</sequence>
<dbReference type="Proteomes" id="UP000290204">
    <property type="component" value="Unassembled WGS sequence"/>
</dbReference>
<dbReference type="Pfam" id="PF22124">
    <property type="entry name" value="Glyco_hydro_95_cat"/>
    <property type="match status" value="1"/>
</dbReference>
<evidence type="ECO:0000313" key="5">
    <source>
        <dbReference type="Proteomes" id="UP000290204"/>
    </source>
</evidence>
<name>A0A4V1M724_9BACT</name>
<evidence type="ECO:0000259" key="2">
    <source>
        <dbReference type="Pfam" id="PF21307"/>
    </source>
</evidence>
<dbReference type="PANTHER" id="PTHR31084:SF0">
    <property type="entry name" value="ALPHA-L-FUCOSIDASE 2"/>
    <property type="match status" value="1"/>
</dbReference>
<feature type="domain" description="Alpha fucosidase A-like C-terminal" evidence="2">
    <location>
        <begin position="707"/>
        <end position="774"/>
    </location>
</feature>
<dbReference type="EMBL" id="SDHW01000008">
    <property type="protein sequence ID" value="RXK57869.1"/>
    <property type="molecule type" value="Genomic_DNA"/>
</dbReference>
<dbReference type="InterPro" id="IPR008928">
    <property type="entry name" value="6-hairpin_glycosidase_sf"/>
</dbReference>
<feature type="domain" description="Glycosyl hydrolase family 95 catalytic" evidence="3">
    <location>
        <begin position="292"/>
        <end position="705"/>
    </location>
</feature>
<keyword evidence="5" id="KW-1185">Reference proteome</keyword>
<feature type="domain" description="Glycosyl hydrolase family 95 N-terminal" evidence="1">
    <location>
        <begin position="23"/>
        <end position="267"/>
    </location>
</feature>